<dbReference type="Pfam" id="PF06585">
    <property type="entry name" value="JHBP"/>
    <property type="match status" value="1"/>
</dbReference>
<proteinExistence type="predicted"/>
<evidence type="ECO:0008006" key="3">
    <source>
        <dbReference type="Google" id="ProtNLM"/>
    </source>
</evidence>
<evidence type="ECO:0000313" key="1">
    <source>
        <dbReference type="EnsemblMetazoa" id="RPRC010085-PA"/>
    </source>
</evidence>
<dbReference type="InterPro" id="IPR010562">
    <property type="entry name" value="Haemolymph_juvenile_hormone-bd"/>
</dbReference>
<dbReference type="PANTHER" id="PTHR11008:SF40">
    <property type="entry name" value="PROTEIN TAKEOUT"/>
    <property type="match status" value="1"/>
</dbReference>
<keyword evidence="2" id="KW-1185">Reference proteome</keyword>
<evidence type="ECO:0000313" key="2">
    <source>
        <dbReference type="Proteomes" id="UP000015103"/>
    </source>
</evidence>
<dbReference type="EMBL" id="ACPB03008065">
    <property type="status" value="NOT_ANNOTATED_CDS"/>
    <property type="molecule type" value="Genomic_DNA"/>
</dbReference>
<dbReference type="SMART" id="SM00700">
    <property type="entry name" value="JHBP"/>
    <property type="match status" value="1"/>
</dbReference>
<dbReference type="PANTHER" id="PTHR11008">
    <property type="entry name" value="PROTEIN TAKEOUT-LIKE PROTEIN"/>
    <property type="match status" value="1"/>
</dbReference>
<dbReference type="OMA" id="CVALFCC"/>
<dbReference type="Proteomes" id="UP000015103">
    <property type="component" value="Unassembled WGS sequence"/>
</dbReference>
<dbReference type="GO" id="GO:0005615">
    <property type="term" value="C:extracellular space"/>
    <property type="evidence" value="ECO:0007669"/>
    <property type="project" value="TreeGrafter"/>
</dbReference>
<dbReference type="Gene3D" id="3.15.10.30">
    <property type="entry name" value="Haemolymph juvenile hormone binding protein"/>
    <property type="match status" value="1"/>
</dbReference>
<reference evidence="1" key="1">
    <citation type="submission" date="2015-05" db="UniProtKB">
        <authorList>
            <consortium name="EnsemblMetazoa"/>
        </authorList>
    </citation>
    <scope>IDENTIFICATION</scope>
</reference>
<protein>
    <recommendedName>
        <fullName evidence="3">Hemolymph juvenile hormone binding protein</fullName>
    </recommendedName>
</protein>
<dbReference type="InParanoid" id="T1I1B5"/>
<dbReference type="EnsemblMetazoa" id="RPRC010085-RA">
    <property type="protein sequence ID" value="RPRC010085-PA"/>
    <property type="gene ID" value="RPRC010085"/>
</dbReference>
<dbReference type="VEuPathDB" id="VectorBase:RPRC010085"/>
<dbReference type="STRING" id="13249.T1I1B5"/>
<accession>T1I1B5</accession>
<sequence length="217" mass="24048">MARQLLTLIASVVYILSTPVQGGQPELCSLSAKNLPQCLITAIQNVIPILVKGIPRYGVYPMDPMHIDTLDLSNSPGKTLNVKHKFTNVDLQGLSSAVIRHVRLNPKTVEIDVNAILSKPVVLTGNYVSQGKILTLPIRGGGKFNITLINMRAVLKMRGHQTTKNGKVHVMMDSVLNENWESVLEDMKPSFEEAIGSAFKEFANRIFNRIPQNYKCK</sequence>
<name>T1I1B5_RHOPR</name>
<organism evidence="1 2">
    <name type="scientific">Rhodnius prolixus</name>
    <name type="common">Triatomid bug</name>
    <dbReference type="NCBI Taxonomy" id="13249"/>
    <lineage>
        <taxon>Eukaryota</taxon>
        <taxon>Metazoa</taxon>
        <taxon>Ecdysozoa</taxon>
        <taxon>Arthropoda</taxon>
        <taxon>Hexapoda</taxon>
        <taxon>Insecta</taxon>
        <taxon>Pterygota</taxon>
        <taxon>Neoptera</taxon>
        <taxon>Paraneoptera</taxon>
        <taxon>Hemiptera</taxon>
        <taxon>Heteroptera</taxon>
        <taxon>Panheteroptera</taxon>
        <taxon>Cimicomorpha</taxon>
        <taxon>Reduviidae</taxon>
        <taxon>Triatominae</taxon>
        <taxon>Rhodnius</taxon>
    </lineage>
</organism>
<dbReference type="HOGENOM" id="CLU_069908_4_0_1"/>
<dbReference type="InterPro" id="IPR038606">
    <property type="entry name" value="To_sf"/>
</dbReference>
<dbReference type="AlphaFoldDB" id="T1I1B5"/>